<protein>
    <submittedName>
        <fullName evidence="1">Uncharacterized protein</fullName>
    </submittedName>
</protein>
<accession>A0A645CGE5</accession>
<proteinExistence type="predicted"/>
<dbReference type="AlphaFoldDB" id="A0A645CGE5"/>
<sequence>MLAAVIEQMHHANRIMLSNKRIQKIIVGKQRVLTIGNQQRGLDLLRIRSNLSTLMAEQRKHGRDAKLQQRKERDIQLRHVAQLYQRGFAGFDPLTAQRTGEVIHRLVQFTIAQLALTLDDRRMVAFCMAGQNIRQRQILPVALFAVPTGKFVRPPGERNAHHRSLMQSKNVQHGGKFDAGFTPFPHR</sequence>
<comment type="caution">
    <text evidence="1">The sequence shown here is derived from an EMBL/GenBank/DDBJ whole genome shotgun (WGS) entry which is preliminary data.</text>
</comment>
<evidence type="ECO:0000313" key="1">
    <source>
        <dbReference type="EMBL" id="MPM75922.1"/>
    </source>
</evidence>
<dbReference type="EMBL" id="VSSQ01026956">
    <property type="protein sequence ID" value="MPM75922.1"/>
    <property type="molecule type" value="Genomic_DNA"/>
</dbReference>
<reference evidence="1" key="1">
    <citation type="submission" date="2019-08" db="EMBL/GenBank/DDBJ databases">
        <authorList>
            <person name="Kucharzyk K."/>
            <person name="Murdoch R.W."/>
            <person name="Higgins S."/>
            <person name="Loffler F."/>
        </authorList>
    </citation>
    <scope>NUCLEOTIDE SEQUENCE</scope>
</reference>
<gene>
    <name evidence="1" type="ORF">SDC9_122917</name>
</gene>
<organism evidence="1">
    <name type="scientific">bioreactor metagenome</name>
    <dbReference type="NCBI Taxonomy" id="1076179"/>
    <lineage>
        <taxon>unclassified sequences</taxon>
        <taxon>metagenomes</taxon>
        <taxon>ecological metagenomes</taxon>
    </lineage>
</organism>
<name>A0A645CGE5_9ZZZZ</name>